<protein>
    <recommendedName>
        <fullName evidence="3">DUF3447 domain-containing protein</fullName>
    </recommendedName>
</protein>
<evidence type="ECO:0008006" key="3">
    <source>
        <dbReference type="Google" id="ProtNLM"/>
    </source>
</evidence>
<dbReference type="Proteomes" id="UP000001542">
    <property type="component" value="Unassembled WGS sequence"/>
</dbReference>
<gene>
    <name evidence="1" type="ORF">TVAG_260310</name>
</gene>
<evidence type="ECO:0000313" key="1">
    <source>
        <dbReference type="EMBL" id="EAY10945.1"/>
    </source>
</evidence>
<dbReference type="AlphaFoldDB" id="A2E8W3"/>
<dbReference type="KEGG" id="tva:4768882"/>
<dbReference type="PANTHER" id="PTHR24182">
    <property type="entry name" value="ANKYRIN REPEAT AND SOCS BOX CONTAINING 4"/>
    <property type="match status" value="1"/>
</dbReference>
<keyword evidence="2" id="KW-1185">Reference proteome</keyword>
<sequence>MSDQDIDPNKYSKLRSKYKYHIDSYNALYQLKTDKEEELNEIYKMIKTEMIESNKYPPQNAINDIFDIIIYNNRYTKSYLKLVKLIFDDSHIKEFRVSDIISGIMFYKEYGIKLDKSDDFEEFKPTNLDIHTENTIYKAIMYNNLKADYIHGRVKHIHCLNYVVTMEQLIVLNY</sequence>
<dbReference type="InParanoid" id="A2E8W3"/>
<organism evidence="1 2">
    <name type="scientific">Trichomonas vaginalis (strain ATCC PRA-98 / G3)</name>
    <dbReference type="NCBI Taxonomy" id="412133"/>
    <lineage>
        <taxon>Eukaryota</taxon>
        <taxon>Metamonada</taxon>
        <taxon>Parabasalia</taxon>
        <taxon>Trichomonadida</taxon>
        <taxon>Trichomonadidae</taxon>
        <taxon>Trichomonas</taxon>
    </lineage>
</organism>
<name>A2E8W3_TRIV3</name>
<evidence type="ECO:0000313" key="2">
    <source>
        <dbReference type="Proteomes" id="UP000001542"/>
    </source>
</evidence>
<dbReference type="VEuPathDB" id="TrichDB:TVAGG3_0926500"/>
<accession>A2E8W3</accession>
<reference evidence="1" key="2">
    <citation type="journal article" date="2007" name="Science">
        <title>Draft genome sequence of the sexually transmitted pathogen Trichomonas vaginalis.</title>
        <authorList>
            <person name="Carlton J.M."/>
            <person name="Hirt R.P."/>
            <person name="Silva J.C."/>
            <person name="Delcher A.L."/>
            <person name="Schatz M."/>
            <person name="Zhao Q."/>
            <person name="Wortman J.R."/>
            <person name="Bidwell S.L."/>
            <person name="Alsmark U.C.M."/>
            <person name="Besteiro S."/>
            <person name="Sicheritz-Ponten T."/>
            <person name="Noel C.J."/>
            <person name="Dacks J.B."/>
            <person name="Foster P.G."/>
            <person name="Simillion C."/>
            <person name="Van de Peer Y."/>
            <person name="Miranda-Saavedra D."/>
            <person name="Barton G.J."/>
            <person name="Westrop G.D."/>
            <person name="Mueller S."/>
            <person name="Dessi D."/>
            <person name="Fiori P.L."/>
            <person name="Ren Q."/>
            <person name="Paulsen I."/>
            <person name="Zhang H."/>
            <person name="Bastida-Corcuera F.D."/>
            <person name="Simoes-Barbosa A."/>
            <person name="Brown M.T."/>
            <person name="Hayes R.D."/>
            <person name="Mukherjee M."/>
            <person name="Okumura C.Y."/>
            <person name="Schneider R."/>
            <person name="Smith A.J."/>
            <person name="Vanacova S."/>
            <person name="Villalvazo M."/>
            <person name="Haas B.J."/>
            <person name="Pertea M."/>
            <person name="Feldblyum T.V."/>
            <person name="Utterback T.R."/>
            <person name="Shu C.L."/>
            <person name="Osoegawa K."/>
            <person name="de Jong P.J."/>
            <person name="Hrdy I."/>
            <person name="Horvathova L."/>
            <person name="Zubacova Z."/>
            <person name="Dolezal P."/>
            <person name="Malik S.B."/>
            <person name="Logsdon J.M. Jr."/>
            <person name="Henze K."/>
            <person name="Gupta A."/>
            <person name="Wang C.C."/>
            <person name="Dunne R.L."/>
            <person name="Upcroft J.A."/>
            <person name="Upcroft P."/>
            <person name="White O."/>
            <person name="Salzberg S.L."/>
            <person name="Tang P."/>
            <person name="Chiu C.-H."/>
            <person name="Lee Y.-S."/>
            <person name="Embley T.M."/>
            <person name="Coombs G.H."/>
            <person name="Mottram J.C."/>
            <person name="Tachezy J."/>
            <person name="Fraser-Liggett C.M."/>
            <person name="Johnson P.J."/>
        </authorList>
    </citation>
    <scope>NUCLEOTIDE SEQUENCE [LARGE SCALE GENOMIC DNA]</scope>
    <source>
        <strain evidence="1">G3</strain>
    </source>
</reference>
<reference evidence="1" key="1">
    <citation type="submission" date="2006-10" db="EMBL/GenBank/DDBJ databases">
        <authorList>
            <person name="Amadeo P."/>
            <person name="Zhao Q."/>
            <person name="Wortman J."/>
            <person name="Fraser-Liggett C."/>
            <person name="Carlton J."/>
        </authorList>
    </citation>
    <scope>NUCLEOTIDE SEQUENCE</scope>
    <source>
        <strain evidence="1">G3</strain>
    </source>
</reference>
<dbReference type="RefSeq" id="XP_001323168.1">
    <property type="nucleotide sequence ID" value="XM_001323133.1"/>
</dbReference>
<dbReference type="PANTHER" id="PTHR24182:SF13">
    <property type="entry name" value="LD18443P"/>
    <property type="match status" value="1"/>
</dbReference>
<proteinExistence type="predicted"/>
<dbReference type="EMBL" id="DS113329">
    <property type="protein sequence ID" value="EAY10945.1"/>
    <property type="molecule type" value="Genomic_DNA"/>
</dbReference>